<keyword evidence="2" id="KW-1185">Reference proteome</keyword>
<accession>A0A9P6CZA2</accession>
<sequence length="324" mass="36725">MRKLVLIIGPRGPLEPGGFSRMNEMLQLSVNLRDLRVLSHNACVRSTATGGKRCNDWQLGSYTFKLSTFVNSYFNPQDLAIFLEAQPMIKTLMITNSARQIIQLKACPGLENLSCSYKELMKLPPALKGKLKRLQVIMPEFMHIWDDVLGHVRSLFQETLKYLSVDVNPACKCGGYNIRRIIRKVAVFLPDIRFLEIIGNAAQGTMYSTAQPHQPESNFTDLNTLIVHPSVFRLHSAGFYLVMTEWIVLKKDEKRFPMARKIMGSIPTLKHLILTEENMGYGFKRTEGDDVEEEIRAWTPIGLPLDSLIASDAFDAAEWLHAVI</sequence>
<evidence type="ECO:0000313" key="2">
    <source>
        <dbReference type="Proteomes" id="UP000807469"/>
    </source>
</evidence>
<dbReference type="AlphaFoldDB" id="A0A9P6CZA2"/>
<comment type="caution">
    <text evidence="1">The sequence shown here is derived from an EMBL/GenBank/DDBJ whole genome shotgun (WGS) entry which is preliminary data.</text>
</comment>
<dbReference type="EMBL" id="MU155139">
    <property type="protein sequence ID" value="KAF9484987.1"/>
    <property type="molecule type" value="Genomic_DNA"/>
</dbReference>
<dbReference type="Proteomes" id="UP000807469">
    <property type="component" value="Unassembled WGS sequence"/>
</dbReference>
<reference evidence="1" key="1">
    <citation type="submission" date="2020-11" db="EMBL/GenBank/DDBJ databases">
        <authorList>
            <consortium name="DOE Joint Genome Institute"/>
            <person name="Ahrendt S."/>
            <person name="Riley R."/>
            <person name="Andreopoulos W."/>
            <person name="Labutti K."/>
            <person name="Pangilinan J."/>
            <person name="Ruiz-Duenas F.J."/>
            <person name="Barrasa J.M."/>
            <person name="Sanchez-Garcia M."/>
            <person name="Camarero S."/>
            <person name="Miyauchi S."/>
            <person name="Serrano A."/>
            <person name="Linde D."/>
            <person name="Babiker R."/>
            <person name="Drula E."/>
            <person name="Ayuso-Fernandez I."/>
            <person name="Pacheco R."/>
            <person name="Padilla G."/>
            <person name="Ferreira P."/>
            <person name="Barriuso J."/>
            <person name="Kellner H."/>
            <person name="Castanera R."/>
            <person name="Alfaro M."/>
            <person name="Ramirez L."/>
            <person name="Pisabarro A.G."/>
            <person name="Kuo A."/>
            <person name="Tritt A."/>
            <person name="Lipzen A."/>
            <person name="He G."/>
            <person name="Yan M."/>
            <person name="Ng V."/>
            <person name="Cullen D."/>
            <person name="Martin F."/>
            <person name="Rosso M.-N."/>
            <person name="Henrissat B."/>
            <person name="Hibbett D."/>
            <person name="Martinez A.T."/>
            <person name="Grigoriev I.V."/>
        </authorList>
    </citation>
    <scope>NUCLEOTIDE SEQUENCE</scope>
    <source>
        <strain evidence="1">CIRM-BRFM 674</strain>
    </source>
</reference>
<protein>
    <submittedName>
        <fullName evidence="1">Uncharacterized protein</fullName>
    </submittedName>
</protein>
<name>A0A9P6CZA2_9AGAR</name>
<evidence type="ECO:0000313" key="1">
    <source>
        <dbReference type="EMBL" id="KAF9484987.1"/>
    </source>
</evidence>
<organism evidence="1 2">
    <name type="scientific">Pholiota conissans</name>
    <dbReference type="NCBI Taxonomy" id="109636"/>
    <lineage>
        <taxon>Eukaryota</taxon>
        <taxon>Fungi</taxon>
        <taxon>Dikarya</taxon>
        <taxon>Basidiomycota</taxon>
        <taxon>Agaricomycotina</taxon>
        <taxon>Agaricomycetes</taxon>
        <taxon>Agaricomycetidae</taxon>
        <taxon>Agaricales</taxon>
        <taxon>Agaricineae</taxon>
        <taxon>Strophariaceae</taxon>
        <taxon>Pholiota</taxon>
    </lineage>
</organism>
<proteinExistence type="predicted"/>
<gene>
    <name evidence="1" type="ORF">BDN70DRAFT_29995</name>
</gene>